<comment type="caution">
    <text evidence="1">The sequence shown here is derived from an EMBL/GenBank/DDBJ whole genome shotgun (WGS) entry which is preliminary data.</text>
</comment>
<evidence type="ECO:0000313" key="2">
    <source>
        <dbReference type="Proteomes" id="UP000265520"/>
    </source>
</evidence>
<name>A0A392TPW0_9FABA</name>
<accession>A0A392TPW0</accession>
<sequence>MQDFVRVGRGCVAAFGSREGRFRCEGLGVAGNVAEVF</sequence>
<keyword evidence="2" id="KW-1185">Reference proteome</keyword>
<protein>
    <submittedName>
        <fullName evidence="1">Uncharacterized protein</fullName>
    </submittedName>
</protein>
<dbReference type="Proteomes" id="UP000265520">
    <property type="component" value="Unassembled WGS sequence"/>
</dbReference>
<dbReference type="EMBL" id="LXQA010628163">
    <property type="protein sequence ID" value="MCI62938.1"/>
    <property type="molecule type" value="Genomic_DNA"/>
</dbReference>
<reference evidence="1 2" key="1">
    <citation type="journal article" date="2018" name="Front. Plant Sci.">
        <title>Red Clover (Trifolium pratense) and Zigzag Clover (T. medium) - A Picture of Genomic Similarities and Differences.</title>
        <authorList>
            <person name="Dluhosova J."/>
            <person name="Istvanek J."/>
            <person name="Nedelnik J."/>
            <person name="Repkova J."/>
        </authorList>
    </citation>
    <scope>NUCLEOTIDE SEQUENCE [LARGE SCALE GENOMIC DNA]</scope>
    <source>
        <strain evidence="2">cv. 10/8</strain>
        <tissue evidence="1">Leaf</tissue>
    </source>
</reference>
<evidence type="ECO:0000313" key="1">
    <source>
        <dbReference type="EMBL" id="MCI62938.1"/>
    </source>
</evidence>
<organism evidence="1 2">
    <name type="scientific">Trifolium medium</name>
    <dbReference type="NCBI Taxonomy" id="97028"/>
    <lineage>
        <taxon>Eukaryota</taxon>
        <taxon>Viridiplantae</taxon>
        <taxon>Streptophyta</taxon>
        <taxon>Embryophyta</taxon>
        <taxon>Tracheophyta</taxon>
        <taxon>Spermatophyta</taxon>
        <taxon>Magnoliopsida</taxon>
        <taxon>eudicotyledons</taxon>
        <taxon>Gunneridae</taxon>
        <taxon>Pentapetalae</taxon>
        <taxon>rosids</taxon>
        <taxon>fabids</taxon>
        <taxon>Fabales</taxon>
        <taxon>Fabaceae</taxon>
        <taxon>Papilionoideae</taxon>
        <taxon>50 kb inversion clade</taxon>
        <taxon>NPAAA clade</taxon>
        <taxon>Hologalegina</taxon>
        <taxon>IRL clade</taxon>
        <taxon>Trifolieae</taxon>
        <taxon>Trifolium</taxon>
    </lineage>
</organism>
<proteinExistence type="predicted"/>
<dbReference type="AlphaFoldDB" id="A0A392TPW0"/>